<evidence type="ECO:0000313" key="3">
    <source>
        <dbReference type="Proteomes" id="UP001168821"/>
    </source>
</evidence>
<evidence type="ECO:0000313" key="2">
    <source>
        <dbReference type="EMBL" id="KAJ3652889.1"/>
    </source>
</evidence>
<dbReference type="Gene3D" id="3.15.10.30">
    <property type="entry name" value="Haemolymph juvenile hormone binding protein"/>
    <property type="match status" value="1"/>
</dbReference>
<comment type="caution">
    <text evidence="2">The sequence shown here is derived from an EMBL/GenBank/DDBJ whole genome shotgun (WGS) entry which is preliminary data.</text>
</comment>
<protein>
    <submittedName>
        <fullName evidence="2">Uncharacterized protein</fullName>
    </submittedName>
</protein>
<keyword evidence="1" id="KW-0732">Signal</keyword>
<dbReference type="Proteomes" id="UP001168821">
    <property type="component" value="Unassembled WGS sequence"/>
</dbReference>
<proteinExistence type="predicted"/>
<dbReference type="Pfam" id="PF06585">
    <property type="entry name" value="JHBP"/>
    <property type="match status" value="1"/>
</dbReference>
<name>A0AA38IFG7_9CUCU</name>
<organism evidence="2 3">
    <name type="scientific">Zophobas morio</name>
    <dbReference type="NCBI Taxonomy" id="2755281"/>
    <lineage>
        <taxon>Eukaryota</taxon>
        <taxon>Metazoa</taxon>
        <taxon>Ecdysozoa</taxon>
        <taxon>Arthropoda</taxon>
        <taxon>Hexapoda</taxon>
        <taxon>Insecta</taxon>
        <taxon>Pterygota</taxon>
        <taxon>Neoptera</taxon>
        <taxon>Endopterygota</taxon>
        <taxon>Coleoptera</taxon>
        <taxon>Polyphaga</taxon>
        <taxon>Cucujiformia</taxon>
        <taxon>Tenebrionidae</taxon>
        <taxon>Zophobas</taxon>
    </lineage>
</organism>
<dbReference type="InterPro" id="IPR010562">
    <property type="entry name" value="Haemolymph_juvenile_hormone-bd"/>
</dbReference>
<dbReference type="EMBL" id="JALNTZ010000005">
    <property type="protein sequence ID" value="KAJ3652889.1"/>
    <property type="molecule type" value="Genomic_DNA"/>
</dbReference>
<keyword evidence="3" id="KW-1185">Reference proteome</keyword>
<dbReference type="SMART" id="SM00700">
    <property type="entry name" value="JHBP"/>
    <property type="match status" value="1"/>
</dbReference>
<accession>A0AA38IFG7</accession>
<dbReference type="PANTHER" id="PTHR11008:SF32">
    <property type="entry name" value="CIRCADIAN CLOCK-CONTROLLED PROTEIN DAYWAKE-RELATED"/>
    <property type="match status" value="1"/>
</dbReference>
<reference evidence="2" key="1">
    <citation type="journal article" date="2023" name="G3 (Bethesda)">
        <title>Whole genome assemblies of Zophobas morio and Tenebrio molitor.</title>
        <authorList>
            <person name="Kaur S."/>
            <person name="Stinson S.A."/>
            <person name="diCenzo G.C."/>
        </authorList>
    </citation>
    <scope>NUCLEOTIDE SEQUENCE</scope>
    <source>
        <strain evidence="2">QUZm001</strain>
    </source>
</reference>
<dbReference type="InterPro" id="IPR038606">
    <property type="entry name" value="To_sf"/>
</dbReference>
<feature type="chain" id="PRO_5041378490" evidence="1">
    <location>
        <begin position="20"/>
        <end position="249"/>
    </location>
</feature>
<gene>
    <name evidence="2" type="ORF">Zmor_018817</name>
</gene>
<dbReference type="GO" id="GO:0005615">
    <property type="term" value="C:extracellular space"/>
    <property type="evidence" value="ECO:0007669"/>
    <property type="project" value="TreeGrafter"/>
</dbReference>
<feature type="signal peptide" evidence="1">
    <location>
        <begin position="1"/>
        <end position="19"/>
    </location>
</feature>
<dbReference type="PANTHER" id="PTHR11008">
    <property type="entry name" value="PROTEIN TAKEOUT-LIKE PROTEIN"/>
    <property type="match status" value="1"/>
</dbReference>
<dbReference type="AlphaFoldDB" id="A0AA38IFG7"/>
<sequence length="249" mass="28183">MNNLLFCVVALAALCDCLQFHVEASSFKKCDKRRSDFNDCLSDVVYNSLKVLDKPLKSHGLPGLYDVEFPPDVVVEIGNSTYGLLQKFAKFRLTGLSKPQGVKARLDFGPLTSTLTIDASYSELTWGVDYEAQGTAVLLPLNVVTPVELIMYNPTFSFTIKLEEYDKGTTYFRVIDSEFDIKTADRLKFEFKQLFSNRRLNDEFNSALSEKGLQVLHTFKHLQVVFAPRFGSIFNSFLEKVPVAELFEV</sequence>
<evidence type="ECO:0000256" key="1">
    <source>
        <dbReference type="SAM" id="SignalP"/>
    </source>
</evidence>